<name>A0AC34RPM2_9BILA</name>
<sequence>MLDKNCSREERLRLLRIAADRHQELYRDAMTGKGVDRHLFALYVVLKYLEEVSPFFDKIFPPLYLLSTSQTPLNQCEEDAKDVDPKLRNSLVTAGGGFGPVTDHGYGVSYIIAGENQISFHISSKKSADNTVSCYCCLVTAGGGFGPVTDRGYGVSYIIAGENQISFHISSKKSADNTSSHKFRDDLVESLRDMRALFSDADSKISDKKAD</sequence>
<proteinExistence type="predicted"/>
<accession>A0AC34RPM2</accession>
<dbReference type="WBParaSite" id="JU765_v2.g870.t2">
    <property type="protein sequence ID" value="JU765_v2.g870.t2"/>
    <property type="gene ID" value="JU765_v2.g870"/>
</dbReference>
<protein>
    <submittedName>
        <fullName evidence="2">Choline/carnitine acyltransferase domain-containing protein</fullName>
    </submittedName>
</protein>
<reference evidence="2" key="1">
    <citation type="submission" date="2022-11" db="UniProtKB">
        <authorList>
            <consortium name="WormBaseParasite"/>
        </authorList>
    </citation>
    <scope>IDENTIFICATION</scope>
</reference>
<dbReference type="Proteomes" id="UP000887576">
    <property type="component" value="Unplaced"/>
</dbReference>
<evidence type="ECO:0000313" key="1">
    <source>
        <dbReference type="Proteomes" id="UP000887576"/>
    </source>
</evidence>
<evidence type="ECO:0000313" key="2">
    <source>
        <dbReference type="WBParaSite" id="JU765_v2.g870.t2"/>
    </source>
</evidence>
<organism evidence="1 2">
    <name type="scientific">Panagrolaimus sp. JU765</name>
    <dbReference type="NCBI Taxonomy" id="591449"/>
    <lineage>
        <taxon>Eukaryota</taxon>
        <taxon>Metazoa</taxon>
        <taxon>Ecdysozoa</taxon>
        <taxon>Nematoda</taxon>
        <taxon>Chromadorea</taxon>
        <taxon>Rhabditida</taxon>
        <taxon>Tylenchina</taxon>
        <taxon>Panagrolaimomorpha</taxon>
        <taxon>Panagrolaimoidea</taxon>
        <taxon>Panagrolaimidae</taxon>
        <taxon>Panagrolaimus</taxon>
    </lineage>
</organism>